<dbReference type="Pfam" id="PF00874">
    <property type="entry name" value="PRD"/>
    <property type="match status" value="2"/>
</dbReference>
<dbReference type="EMBL" id="CP032514">
    <property type="protein sequence ID" value="AYD89574.1"/>
    <property type="molecule type" value="Genomic_DNA"/>
</dbReference>
<dbReference type="SUPFAM" id="SSF50151">
    <property type="entry name" value="SacY-like RNA-binding domain"/>
    <property type="match status" value="1"/>
</dbReference>
<gene>
    <name evidence="3" type="ORF">D5R93_05000</name>
</gene>
<dbReference type="PANTHER" id="PTHR30185">
    <property type="entry name" value="CRYPTIC BETA-GLUCOSIDE BGL OPERON ANTITERMINATOR"/>
    <property type="match status" value="1"/>
</dbReference>
<dbReference type="SUPFAM" id="SSF63520">
    <property type="entry name" value="PTS-regulatory domain, PRD"/>
    <property type="match status" value="2"/>
</dbReference>
<dbReference type="InterPro" id="IPR050661">
    <property type="entry name" value="BglG_antiterminators"/>
</dbReference>
<dbReference type="InterPro" id="IPR004341">
    <property type="entry name" value="CAT_RNA-bd_dom"/>
</dbReference>
<dbReference type="Gene3D" id="2.30.24.10">
    <property type="entry name" value="CAT RNA-binding domain"/>
    <property type="match status" value="1"/>
</dbReference>
<feature type="domain" description="PRD" evidence="2">
    <location>
        <begin position="74"/>
        <end position="179"/>
    </location>
</feature>
<accession>A0ABM6Z352</accession>
<proteinExistence type="predicted"/>
<keyword evidence="4" id="KW-1185">Reference proteome</keyword>
<protein>
    <submittedName>
        <fullName evidence="3">PRD domain-containing protein</fullName>
    </submittedName>
</protein>
<organism evidence="3 4">
    <name type="scientific">Actinomyces lilanjuaniae</name>
    <dbReference type="NCBI Taxonomy" id="2321394"/>
    <lineage>
        <taxon>Bacteria</taxon>
        <taxon>Bacillati</taxon>
        <taxon>Actinomycetota</taxon>
        <taxon>Actinomycetes</taxon>
        <taxon>Actinomycetales</taxon>
        <taxon>Actinomycetaceae</taxon>
        <taxon>Actinomyces</taxon>
    </lineage>
</organism>
<evidence type="ECO:0000313" key="3">
    <source>
        <dbReference type="EMBL" id="AYD89574.1"/>
    </source>
</evidence>
<evidence type="ECO:0000259" key="2">
    <source>
        <dbReference type="PROSITE" id="PS51372"/>
    </source>
</evidence>
<dbReference type="RefSeq" id="WP_120204160.1">
    <property type="nucleotide sequence ID" value="NZ_CP032514.1"/>
</dbReference>
<dbReference type="PANTHER" id="PTHR30185:SF15">
    <property type="entry name" value="CRYPTIC BETA-GLUCOSIDE BGL OPERON ANTITERMINATOR"/>
    <property type="match status" value="1"/>
</dbReference>
<dbReference type="InterPro" id="IPR036650">
    <property type="entry name" value="CAT_RNA-bd_dom_sf"/>
</dbReference>
<dbReference type="Proteomes" id="UP000273001">
    <property type="component" value="Chromosome"/>
</dbReference>
<dbReference type="PROSITE" id="PS51372">
    <property type="entry name" value="PRD_2"/>
    <property type="match status" value="2"/>
</dbReference>
<keyword evidence="1" id="KW-0677">Repeat</keyword>
<reference evidence="3 4" key="1">
    <citation type="submission" date="2018-09" db="EMBL/GenBank/DDBJ databases">
        <authorList>
            <person name="Li J."/>
        </authorList>
    </citation>
    <scope>NUCLEOTIDE SEQUENCE [LARGE SCALE GENOMIC DNA]</scope>
    <source>
        <strain evidence="3 4">2129</strain>
    </source>
</reference>
<evidence type="ECO:0000256" key="1">
    <source>
        <dbReference type="ARBA" id="ARBA00022737"/>
    </source>
</evidence>
<dbReference type="Pfam" id="PF03123">
    <property type="entry name" value="CAT_RBD"/>
    <property type="match status" value="1"/>
</dbReference>
<name>A0ABM6Z352_9ACTO</name>
<dbReference type="InterPro" id="IPR011608">
    <property type="entry name" value="PRD"/>
</dbReference>
<feature type="domain" description="PRD" evidence="2">
    <location>
        <begin position="180"/>
        <end position="289"/>
    </location>
</feature>
<dbReference type="Gene3D" id="1.10.1790.10">
    <property type="entry name" value="PRD domain"/>
    <property type="match status" value="2"/>
</dbReference>
<dbReference type="InterPro" id="IPR036634">
    <property type="entry name" value="PRD_sf"/>
</dbReference>
<dbReference type="SMART" id="SM01061">
    <property type="entry name" value="CAT_RBD"/>
    <property type="match status" value="1"/>
</dbReference>
<sequence length="289" mass="31538">MSDSAGARAWQIVRVLNNNAVLARDRDAGQAVLLGRGIGYGRHLGDPVDAGSVSEIFVPDAEHSVPGLVSFLSETPLETVRLASEALEPVRAQGRVAVSQSLLLAVADHLRFAVERSRRGIAVDHPLRWEVQQLYPEETRWGRQAVRLVEDCLGVRLDDGEATTLALHLVNAQFAGSDLAPTVRMTRTITQILGVVSAVLGIQVDEQAMSAARFATHLRYLFVRLEDGRQISDSLEDLVTPIRQAQPLAFRAASRVRALLEVNGPCLTDAELAYLTLHIARLASECQSR</sequence>
<evidence type="ECO:0000313" key="4">
    <source>
        <dbReference type="Proteomes" id="UP000273001"/>
    </source>
</evidence>